<protein>
    <submittedName>
        <fullName evidence="1">Poly [ADP-ribose] polymerase 8</fullName>
    </submittedName>
</protein>
<evidence type="ECO:0000313" key="2">
    <source>
        <dbReference type="Proteomes" id="UP000827872"/>
    </source>
</evidence>
<dbReference type="EMBL" id="CM037620">
    <property type="protein sequence ID" value="KAH7994591.1"/>
    <property type="molecule type" value="Genomic_DNA"/>
</dbReference>
<gene>
    <name evidence="1" type="primary">PARP8_2</name>
    <name evidence="1" type="ORF">K3G42_010832</name>
</gene>
<keyword evidence="2" id="KW-1185">Reference proteome</keyword>
<reference evidence="1" key="1">
    <citation type="submission" date="2021-08" db="EMBL/GenBank/DDBJ databases">
        <title>The first chromosome-level gecko genome reveals the dynamic sex chromosomes of Neotropical dwarf geckos (Sphaerodactylidae: Sphaerodactylus).</title>
        <authorList>
            <person name="Pinto B.J."/>
            <person name="Keating S.E."/>
            <person name="Gamble T."/>
        </authorList>
    </citation>
    <scope>NUCLEOTIDE SEQUENCE</scope>
    <source>
        <strain evidence="1">TG3544</strain>
    </source>
</reference>
<accession>A0ACB8EPT8</accession>
<name>A0ACB8EPT8_9SAUR</name>
<sequence length="115" mass="12780">MDELDGLRRTTNYFSKSLLQCPPQVILKRSFSKEPTIAEGRRLSLTSGLIGILTPSSSSPSQSTPNYGAKSIPVRDHGFLVQTIEFAEQRIPVLNEYCVVCDEPHVFQNGPMLRA</sequence>
<comment type="caution">
    <text evidence="1">The sequence shown here is derived from an EMBL/GenBank/DDBJ whole genome shotgun (WGS) entry which is preliminary data.</text>
</comment>
<dbReference type="Proteomes" id="UP000827872">
    <property type="component" value="Linkage Group LG07"/>
</dbReference>
<evidence type="ECO:0000313" key="1">
    <source>
        <dbReference type="EMBL" id="KAH7994591.1"/>
    </source>
</evidence>
<proteinExistence type="predicted"/>
<organism evidence="1 2">
    <name type="scientific">Sphaerodactylus townsendi</name>
    <dbReference type="NCBI Taxonomy" id="933632"/>
    <lineage>
        <taxon>Eukaryota</taxon>
        <taxon>Metazoa</taxon>
        <taxon>Chordata</taxon>
        <taxon>Craniata</taxon>
        <taxon>Vertebrata</taxon>
        <taxon>Euteleostomi</taxon>
        <taxon>Lepidosauria</taxon>
        <taxon>Squamata</taxon>
        <taxon>Bifurcata</taxon>
        <taxon>Gekkota</taxon>
        <taxon>Sphaerodactylidae</taxon>
        <taxon>Sphaerodactylus</taxon>
    </lineage>
</organism>